<comment type="subcellular location">
    <subcellularLocation>
        <location evidence="1">Secreted</location>
        <location evidence="1">Cell wall</location>
    </subcellularLocation>
</comment>
<accession>A0A6N7V086</accession>
<evidence type="ECO:0000259" key="8">
    <source>
        <dbReference type="Pfam" id="PF17802"/>
    </source>
</evidence>
<evidence type="ECO:0000256" key="4">
    <source>
        <dbReference type="ARBA" id="ARBA00022729"/>
    </source>
</evidence>
<keyword evidence="2" id="KW-0134">Cell wall</keyword>
<dbReference type="SUPFAM" id="SSF49401">
    <property type="entry name" value="Bacterial adhesins"/>
    <property type="match status" value="1"/>
</dbReference>
<feature type="domain" description="CNA-B" evidence="7">
    <location>
        <begin position="581"/>
        <end position="669"/>
    </location>
</feature>
<keyword evidence="10" id="KW-1185">Reference proteome</keyword>
<evidence type="ECO:0000256" key="1">
    <source>
        <dbReference type="ARBA" id="ARBA00004191"/>
    </source>
</evidence>
<dbReference type="AlphaFoldDB" id="A0A6N7V086"/>
<dbReference type="InterPro" id="IPR013783">
    <property type="entry name" value="Ig-like_fold"/>
</dbReference>
<dbReference type="Pfam" id="PF05738">
    <property type="entry name" value="Cna_B"/>
    <property type="match status" value="3"/>
</dbReference>
<evidence type="ECO:0000313" key="10">
    <source>
        <dbReference type="Proteomes" id="UP000434409"/>
    </source>
</evidence>
<gene>
    <name evidence="9" type="ORF">FYJ34_04560</name>
</gene>
<feature type="compositionally biased region" description="Low complexity" evidence="6">
    <location>
        <begin position="772"/>
        <end position="785"/>
    </location>
</feature>
<dbReference type="InterPro" id="IPR008454">
    <property type="entry name" value="Collagen-bd_Cna-like_B-typ_dom"/>
</dbReference>
<dbReference type="GO" id="GO:0007155">
    <property type="term" value="P:cell adhesion"/>
    <property type="evidence" value="ECO:0007669"/>
    <property type="project" value="InterPro"/>
</dbReference>
<reference evidence="9 10" key="1">
    <citation type="submission" date="2019-08" db="EMBL/GenBank/DDBJ databases">
        <title>In-depth cultivation of the pig gut microbiome towards novel bacterial diversity and tailored functional studies.</title>
        <authorList>
            <person name="Wylensek D."/>
            <person name="Hitch T.C.A."/>
            <person name="Clavel T."/>
        </authorList>
    </citation>
    <scope>NUCLEOTIDE SEQUENCE [LARGE SCALE GENOMIC DNA]</scope>
    <source>
        <strain evidence="9 10">68-1-5</strain>
    </source>
</reference>
<dbReference type="InterPro" id="IPR008966">
    <property type="entry name" value="Adhesion_dom_sf"/>
</dbReference>
<evidence type="ECO:0000313" key="9">
    <source>
        <dbReference type="EMBL" id="MSR93550.1"/>
    </source>
</evidence>
<proteinExistence type="predicted"/>
<evidence type="ECO:0000259" key="7">
    <source>
        <dbReference type="Pfam" id="PF05738"/>
    </source>
</evidence>
<keyword evidence="4" id="KW-0732">Signal</keyword>
<evidence type="ECO:0000256" key="2">
    <source>
        <dbReference type="ARBA" id="ARBA00022512"/>
    </source>
</evidence>
<feature type="domain" description="CNA-B" evidence="7">
    <location>
        <begin position="676"/>
        <end position="757"/>
    </location>
</feature>
<dbReference type="CDD" id="cd00222">
    <property type="entry name" value="CollagenBindB"/>
    <property type="match status" value="3"/>
</dbReference>
<dbReference type="InterPro" id="IPR041033">
    <property type="entry name" value="SpaA_PFL_dom_1"/>
</dbReference>
<dbReference type="EMBL" id="VULY01000018">
    <property type="protein sequence ID" value="MSR93550.1"/>
    <property type="molecule type" value="Genomic_DNA"/>
</dbReference>
<comment type="caution">
    <text evidence="9">The sequence shown here is derived from an EMBL/GenBank/DDBJ whole genome shotgun (WGS) entry which is preliminary data.</text>
</comment>
<feature type="region of interest" description="Disordered" evidence="6">
    <location>
        <begin position="755"/>
        <end position="789"/>
    </location>
</feature>
<dbReference type="Gene3D" id="2.60.40.1140">
    <property type="entry name" value="Collagen-binding surface protein Cna, B-type domain"/>
    <property type="match status" value="3"/>
</dbReference>
<dbReference type="Gene3D" id="2.60.40.1280">
    <property type="match status" value="1"/>
</dbReference>
<dbReference type="Gene3D" id="2.60.40.10">
    <property type="entry name" value="Immunoglobulins"/>
    <property type="match status" value="1"/>
</dbReference>
<dbReference type="InterPro" id="IPR011252">
    <property type="entry name" value="Fibrogen-bd_dom1"/>
</dbReference>
<evidence type="ECO:0000256" key="5">
    <source>
        <dbReference type="ARBA" id="ARBA00023088"/>
    </source>
</evidence>
<dbReference type="Proteomes" id="UP000434409">
    <property type="component" value="Unassembled WGS sequence"/>
</dbReference>
<organism evidence="9 10">
    <name type="scientific">Suipraeoptans intestinalis</name>
    <dbReference type="NCBI Taxonomy" id="2606628"/>
    <lineage>
        <taxon>Bacteria</taxon>
        <taxon>Bacillati</taxon>
        <taxon>Bacillota</taxon>
        <taxon>Clostridia</taxon>
        <taxon>Lachnospirales</taxon>
        <taxon>Lachnospiraceae</taxon>
        <taxon>Suipraeoptans</taxon>
    </lineage>
</organism>
<keyword evidence="3" id="KW-0964">Secreted</keyword>
<dbReference type="Pfam" id="PF17802">
    <property type="entry name" value="SpaA"/>
    <property type="match status" value="1"/>
</dbReference>
<feature type="domain" description="CNA-B" evidence="7">
    <location>
        <begin position="470"/>
        <end position="544"/>
    </location>
</feature>
<protein>
    <submittedName>
        <fullName evidence="9">Cna B-type domain-containing protein</fullName>
    </submittedName>
</protein>
<sequence>MNMKEVFMKGNRTLAGIMGVLLLAASVLSGWGAMGRVAAQGAIIKEVQVEAEQIGHAETSKVTVKFGGQGTNVQAGQRVDISFGTAGAKVKLPSSPIPLYNREGQLLGEVQFSESKGTLIFNENAAKLDDVEGSFYFSFTGYYEGDMDQDGTGRIYIDYEGNRKTIEVTYKKGGISTNNVYSKKGVEVSGNDGSSVDWVFTFNAARNQSDGSAGFVVTDKLPETMTWDLDKINSSPYVVQFQGGYLPTLFPATGGWVDLQKAKEMGIGISFAGQDLTITIPGYANYGGGYTATLHETEVAVRLSAKITRETLENEAVEYVENTSEPVLNGADWTLDPTQFGDRVKIQRQGGSISGTKPGELQIKKVIKRTQIPIKDVEFTLTRKDGQDIQVKEGDGYVNKGPSVRLTTNDQGMAEIKGLKAQTYEIRETKAPQWIAYDQDHPVVREFEMKADDKVGAWFLIENDKKKTEVSVEKKWIKADGQPGEGMDTKVRLYQNDFPVSEEVILTKEKTSHIWRGLDLADDQGNSYRYTVKEVGEEKGEIEIGGKQFQVTYGKAENGSLVITNKQEEEMVPLVPATTEIKVTKVWRGVSPDKAPEITVYLFKNGEKTQESLKLNQGNQWTGSFENLPVVDHITDTKANTYSVKEEPVPGYHTEISGTEKDGFTITNTITGKRSVPVTKKWVGKPGTSATIRLLADGREVDSAVLREENHWQHTFTDLEQYQDGKEIAYTIQEEEEKGYETKITGDMETGFTVTNTRKEPKQSILVEPSPKKTSSSTSMRTPKTGEQGHPEVYVGALLASLGGIWLLRRKK</sequence>
<evidence type="ECO:0000256" key="6">
    <source>
        <dbReference type="SAM" id="MobiDB-lite"/>
    </source>
</evidence>
<dbReference type="NCBIfam" id="TIGR01167">
    <property type="entry name" value="LPXTG_anchor"/>
    <property type="match status" value="1"/>
</dbReference>
<dbReference type="SUPFAM" id="SSF49478">
    <property type="entry name" value="Cna protein B-type domain"/>
    <property type="match status" value="3"/>
</dbReference>
<evidence type="ECO:0000256" key="3">
    <source>
        <dbReference type="ARBA" id="ARBA00022525"/>
    </source>
</evidence>
<keyword evidence="5" id="KW-0572">Peptidoglycan-anchor</keyword>
<name>A0A6N7V086_9FIRM</name>
<feature type="domain" description="SpaA-like prealbumin fold" evidence="8">
    <location>
        <begin position="359"/>
        <end position="437"/>
    </location>
</feature>